<keyword evidence="5" id="KW-1185">Reference proteome</keyword>
<proteinExistence type="predicted"/>
<comment type="caution">
    <text evidence="2">The sequence shown here is derived from an EMBL/GenBank/DDBJ whole genome shotgun (WGS) entry which is preliminary data.</text>
</comment>
<accession>A0A9Q2P0I5</accession>
<evidence type="ECO:0000313" key="3">
    <source>
        <dbReference type="EMBL" id="MBM2415975.1"/>
    </source>
</evidence>
<protein>
    <submittedName>
        <fullName evidence="2">Uncharacterized protein</fullName>
    </submittedName>
</protein>
<dbReference type="EMBL" id="JAFBXE010000002">
    <property type="protein sequence ID" value="MBM2411308.1"/>
    <property type="molecule type" value="Genomic_DNA"/>
</dbReference>
<reference evidence="2 5" key="1">
    <citation type="submission" date="2021-01" db="EMBL/GenBank/DDBJ databases">
        <title>Diatom-associated Roseobacters Show Island Model of Population Structure.</title>
        <authorList>
            <person name="Qu L."/>
            <person name="Feng X."/>
            <person name="Chen Y."/>
            <person name="Li L."/>
            <person name="Wang X."/>
            <person name="Hu Z."/>
            <person name="Wang H."/>
            <person name="Luo H."/>
        </authorList>
    </citation>
    <scope>NUCLEOTIDE SEQUENCE</scope>
    <source>
        <strain evidence="3 5">CC28-63</strain>
        <strain evidence="2">CC28-69</strain>
    </source>
</reference>
<dbReference type="RefSeq" id="WP_171046150.1">
    <property type="nucleotide sequence ID" value="NZ_JAFBWU010000002.1"/>
</dbReference>
<organism evidence="2 4">
    <name type="scientific">Marivita cryptomonadis</name>
    <dbReference type="NCBI Taxonomy" id="505252"/>
    <lineage>
        <taxon>Bacteria</taxon>
        <taxon>Pseudomonadati</taxon>
        <taxon>Pseudomonadota</taxon>
        <taxon>Alphaproteobacteria</taxon>
        <taxon>Rhodobacterales</taxon>
        <taxon>Roseobacteraceae</taxon>
        <taxon>Marivita</taxon>
    </lineage>
</organism>
<evidence type="ECO:0000313" key="2">
    <source>
        <dbReference type="EMBL" id="MBM2411308.1"/>
    </source>
</evidence>
<dbReference type="AlphaFoldDB" id="A0A9Q2P0I5"/>
<sequence length="58" mass="6361">MTTYLNRLAWFAALLTIIAWAFVPRAAMAYPVMFPSVPAVDTLPLPPVPSTNTPDREG</sequence>
<dbReference type="EMBL" id="JAFBXF010000002">
    <property type="protein sequence ID" value="MBM2415975.1"/>
    <property type="molecule type" value="Genomic_DNA"/>
</dbReference>
<dbReference type="Proteomes" id="UP000809440">
    <property type="component" value="Unassembled WGS sequence"/>
</dbReference>
<dbReference type="Proteomes" id="UP000755667">
    <property type="component" value="Unassembled WGS sequence"/>
</dbReference>
<gene>
    <name evidence="2" type="ORF">JQX41_03255</name>
    <name evidence="3" type="ORF">JQX48_03255</name>
</gene>
<dbReference type="GeneID" id="62643598"/>
<evidence type="ECO:0000313" key="4">
    <source>
        <dbReference type="Proteomes" id="UP000755667"/>
    </source>
</evidence>
<evidence type="ECO:0000256" key="1">
    <source>
        <dbReference type="SAM" id="MobiDB-lite"/>
    </source>
</evidence>
<evidence type="ECO:0000313" key="5">
    <source>
        <dbReference type="Proteomes" id="UP000809440"/>
    </source>
</evidence>
<feature type="region of interest" description="Disordered" evidence="1">
    <location>
        <begin position="39"/>
        <end position="58"/>
    </location>
</feature>
<name>A0A9Q2P0I5_9RHOB</name>